<evidence type="ECO:0000313" key="3">
    <source>
        <dbReference type="EMBL" id="GHO52143.1"/>
    </source>
</evidence>
<feature type="transmembrane region" description="Helical" evidence="1">
    <location>
        <begin position="204"/>
        <end position="225"/>
    </location>
</feature>
<proteinExistence type="predicted"/>
<sequence length="239" mass="26686">MSASDNEREKIAPQPKTWTMPVVLMTTILALQLIIAIVTYPFLPDQVPSHWNAAGQVNSYAPKLIAIGLFPLISFMLLVVLRGLVKMGPRLTRDGESSNRFFIDITLSGVMLLMLVLQLTVVAISLGVKLDLPFVICFVVSLFFIVLGNYMGKLRRNFWAGIRTPWTLTNDTTWERTHRLGGWLFVVGGLFGLIASFVPQLRFVGIIVPAIGVAVISYVYSYIVYQRVTAHDSQHSDPF</sequence>
<dbReference type="PANTHER" id="PTHR37810">
    <property type="entry name" value="IMMUNITY PROTEIN SDPI"/>
    <property type="match status" value="1"/>
</dbReference>
<dbReference type="InterPro" id="IPR025962">
    <property type="entry name" value="SdpI/YhfL"/>
</dbReference>
<dbReference type="PIRSF" id="PIRSF038959">
    <property type="entry name" value="SdpI"/>
    <property type="match status" value="1"/>
</dbReference>
<dbReference type="InterPro" id="IPR026272">
    <property type="entry name" value="SdpI"/>
</dbReference>
<evidence type="ECO:0000256" key="1">
    <source>
        <dbReference type="SAM" id="Phobius"/>
    </source>
</evidence>
<evidence type="ECO:0000313" key="4">
    <source>
        <dbReference type="Proteomes" id="UP000654345"/>
    </source>
</evidence>
<protein>
    <recommendedName>
        <fullName evidence="2">DUF1648 domain-containing protein</fullName>
    </recommendedName>
</protein>
<evidence type="ECO:0000259" key="2">
    <source>
        <dbReference type="Pfam" id="PF07853"/>
    </source>
</evidence>
<feature type="transmembrane region" description="Helical" evidence="1">
    <location>
        <begin position="21"/>
        <end position="43"/>
    </location>
</feature>
<dbReference type="InterPro" id="IPR012867">
    <property type="entry name" value="DUF1648"/>
</dbReference>
<dbReference type="RefSeq" id="WP_201369081.1">
    <property type="nucleotide sequence ID" value="NZ_BNJG01000001.1"/>
</dbReference>
<keyword evidence="4" id="KW-1185">Reference proteome</keyword>
<dbReference type="EMBL" id="BNJG01000001">
    <property type="protein sequence ID" value="GHO52143.1"/>
    <property type="molecule type" value="Genomic_DNA"/>
</dbReference>
<keyword evidence="1" id="KW-1133">Transmembrane helix</keyword>
<feature type="transmembrane region" description="Helical" evidence="1">
    <location>
        <begin position="132"/>
        <end position="150"/>
    </location>
</feature>
<feature type="domain" description="DUF1648" evidence="2">
    <location>
        <begin position="28"/>
        <end position="73"/>
    </location>
</feature>
<dbReference type="Pfam" id="PF13630">
    <property type="entry name" value="SdpI"/>
    <property type="match status" value="1"/>
</dbReference>
<dbReference type="Proteomes" id="UP000654345">
    <property type="component" value="Unassembled WGS sequence"/>
</dbReference>
<accession>A0ABQ3UHJ9</accession>
<keyword evidence="1" id="KW-0812">Transmembrane</keyword>
<feature type="transmembrane region" description="Helical" evidence="1">
    <location>
        <begin position="180"/>
        <end position="198"/>
    </location>
</feature>
<feature type="transmembrane region" description="Helical" evidence="1">
    <location>
        <begin position="101"/>
        <end position="126"/>
    </location>
</feature>
<keyword evidence="1" id="KW-0472">Membrane</keyword>
<gene>
    <name evidence="3" type="ORF">KSB_06180</name>
</gene>
<feature type="transmembrane region" description="Helical" evidence="1">
    <location>
        <begin position="63"/>
        <end position="81"/>
    </location>
</feature>
<dbReference type="PANTHER" id="PTHR37810:SF5">
    <property type="entry name" value="IMMUNITY PROTEIN SDPI"/>
    <property type="match status" value="1"/>
</dbReference>
<name>A0ABQ3UHJ9_9CHLR</name>
<reference evidence="3 4" key="1">
    <citation type="journal article" date="2021" name="Int. J. Syst. Evol. Microbiol.">
        <title>Reticulibacter mediterranei gen. nov., sp. nov., within the new family Reticulibacteraceae fam. nov., and Ktedonospora formicarum gen. nov., sp. nov., Ktedonobacter robiniae sp. nov., Dictyobacter formicarum sp. nov. and Dictyobacter arantiisoli sp. nov., belonging to the class Ktedonobacteria.</title>
        <authorList>
            <person name="Yabe S."/>
            <person name="Zheng Y."/>
            <person name="Wang C.M."/>
            <person name="Sakai Y."/>
            <person name="Abe K."/>
            <person name="Yokota A."/>
            <person name="Donadio S."/>
            <person name="Cavaletti L."/>
            <person name="Monciardini P."/>
        </authorList>
    </citation>
    <scope>NUCLEOTIDE SEQUENCE [LARGE SCALE GENOMIC DNA]</scope>
    <source>
        <strain evidence="3 4">SOSP1-30</strain>
    </source>
</reference>
<dbReference type="Pfam" id="PF07853">
    <property type="entry name" value="DUF1648"/>
    <property type="match status" value="1"/>
</dbReference>
<comment type="caution">
    <text evidence="3">The sequence shown here is derived from an EMBL/GenBank/DDBJ whole genome shotgun (WGS) entry which is preliminary data.</text>
</comment>
<organism evidence="3 4">
    <name type="scientific">Ktedonobacter robiniae</name>
    <dbReference type="NCBI Taxonomy" id="2778365"/>
    <lineage>
        <taxon>Bacteria</taxon>
        <taxon>Bacillati</taxon>
        <taxon>Chloroflexota</taxon>
        <taxon>Ktedonobacteria</taxon>
        <taxon>Ktedonobacterales</taxon>
        <taxon>Ktedonobacteraceae</taxon>
        <taxon>Ktedonobacter</taxon>
    </lineage>
</organism>